<dbReference type="EMBL" id="KK115786">
    <property type="protein sequence ID" value="KFM66042.1"/>
    <property type="molecule type" value="Genomic_DNA"/>
</dbReference>
<dbReference type="AlphaFoldDB" id="A0A087TLQ3"/>
<dbReference type="Proteomes" id="UP000054359">
    <property type="component" value="Unassembled WGS sequence"/>
</dbReference>
<name>A0A087TLQ3_STEMI</name>
<feature type="non-terminal residue" evidence="1">
    <location>
        <position position="75"/>
    </location>
</feature>
<evidence type="ECO:0000313" key="2">
    <source>
        <dbReference type="Proteomes" id="UP000054359"/>
    </source>
</evidence>
<organism evidence="1 2">
    <name type="scientific">Stegodyphus mimosarum</name>
    <name type="common">African social velvet spider</name>
    <dbReference type="NCBI Taxonomy" id="407821"/>
    <lineage>
        <taxon>Eukaryota</taxon>
        <taxon>Metazoa</taxon>
        <taxon>Ecdysozoa</taxon>
        <taxon>Arthropoda</taxon>
        <taxon>Chelicerata</taxon>
        <taxon>Arachnida</taxon>
        <taxon>Araneae</taxon>
        <taxon>Araneomorphae</taxon>
        <taxon>Entelegynae</taxon>
        <taxon>Eresoidea</taxon>
        <taxon>Eresidae</taxon>
        <taxon>Stegodyphus</taxon>
    </lineage>
</organism>
<accession>A0A087TLQ3</accession>
<sequence>MYTMNCNSQLHVLCEYIVLHTREINSELLGKIAEQNFHDKRYGIMEDYVKKFVQCIEEAHQIPESLIKTINISNK</sequence>
<reference evidence="1 2" key="1">
    <citation type="submission" date="2013-11" db="EMBL/GenBank/DDBJ databases">
        <title>Genome sequencing of Stegodyphus mimosarum.</title>
        <authorList>
            <person name="Bechsgaard J."/>
        </authorList>
    </citation>
    <scope>NUCLEOTIDE SEQUENCE [LARGE SCALE GENOMIC DNA]</scope>
</reference>
<protein>
    <submittedName>
        <fullName evidence="1">Uncharacterized protein</fullName>
    </submittedName>
</protein>
<gene>
    <name evidence="1" type="ORF">X975_13002</name>
</gene>
<proteinExistence type="predicted"/>
<evidence type="ECO:0000313" key="1">
    <source>
        <dbReference type="EMBL" id="KFM66042.1"/>
    </source>
</evidence>
<keyword evidence="2" id="KW-1185">Reference proteome</keyword>